<name>A0AAV4QK93_CAEEX</name>
<evidence type="ECO:0000313" key="2">
    <source>
        <dbReference type="Proteomes" id="UP001054945"/>
    </source>
</evidence>
<evidence type="ECO:0000313" key="1">
    <source>
        <dbReference type="EMBL" id="GIY08480.1"/>
    </source>
</evidence>
<keyword evidence="2" id="KW-1185">Reference proteome</keyword>
<sequence>MKEALSRFRKEHHFFGILEFDKTNTVMKSTARMILKRNEDKLIEMMHGKIFSLIDKKSYKRLASRPMARSYVSSQLDTLYGKELLRMCMWMCIGNDVFGMIRNGSLALHQN</sequence>
<gene>
    <name evidence="1" type="ORF">CEXT_681511</name>
</gene>
<dbReference type="Proteomes" id="UP001054945">
    <property type="component" value="Unassembled WGS sequence"/>
</dbReference>
<reference evidence="1 2" key="1">
    <citation type="submission" date="2021-06" db="EMBL/GenBank/DDBJ databases">
        <title>Caerostris extrusa draft genome.</title>
        <authorList>
            <person name="Kono N."/>
            <person name="Arakawa K."/>
        </authorList>
    </citation>
    <scope>NUCLEOTIDE SEQUENCE [LARGE SCALE GENOMIC DNA]</scope>
</reference>
<dbReference type="EMBL" id="BPLR01006257">
    <property type="protein sequence ID" value="GIY08480.1"/>
    <property type="molecule type" value="Genomic_DNA"/>
</dbReference>
<dbReference type="AlphaFoldDB" id="A0AAV4QK93"/>
<accession>A0AAV4QK93</accession>
<comment type="caution">
    <text evidence="1">The sequence shown here is derived from an EMBL/GenBank/DDBJ whole genome shotgun (WGS) entry which is preliminary data.</text>
</comment>
<organism evidence="1 2">
    <name type="scientific">Caerostris extrusa</name>
    <name type="common">Bark spider</name>
    <name type="synonym">Caerostris bankana</name>
    <dbReference type="NCBI Taxonomy" id="172846"/>
    <lineage>
        <taxon>Eukaryota</taxon>
        <taxon>Metazoa</taxon>
        <taxon>Ecdysozoa</taxon>
        <taxon>Arthropoda</taxon>
        <taxon>Chelicerata</taxon>
        <taxon>Arachnida</taxon>
        <taxon>Araneae</taxon>
        <taxon>Araneomorphae</taxon>
        <taxon>Entelegynae</taxon>
        <taxon>Araneoidea</taxon>
        <taxon>Araneidae</taxon>
        <taxon>Caerostris</taxon>
    </lineage>
</organism>
<protein>
    <submittedName>
        <fullName evidence="1">Uncharacterized protein</fullName>
    </submittedName>
</protein>
<proteinExistence type="predicted"/>